<dbReference type="Pfam" id="PF24476">
    <property type="entry name" value="DUF7580"/>
    <property type="match status" value="1"/>
</dbReference>
<dbReference type="EMBL" id="KZ821651">
    <property type="protein sequence ID" value="PYH63642.1"/>
    <property type="molecule type" value="Genomic_DNA"/>
</dbReference>
<name>A0A319C4A6_ASPVC</name>
<dbReference type="RefSeq" id="XP_025557436.1">
    <property type="nucleotide sequence ID" value="XM_025709237.1"/>
</dbReference>
<dbReference type="GeneID" id="37213829"/>
<evidence type="ECO:0000313" key="3">
    <source>
        <dbReference type="Proteomes" id="UP000248405"/>
    </source>
</evidence>
<sequence>MSLLRRNEDMESAQKLILCVLDTATHTFKPGNPKAASIIELREINERNICEETLNSETGSIGNSIASSSSTPPPAAVEDSLEIPILIPRVVIDCTSPESNIAKSPLTRYRYVYNSEKSWSEELVLVEWRLRNHSLRNTFDEEAQAKRYSYFVRLLQRTSRIDPGLCMLPCLGYSLATGQLPDGKKCPIVGYVFKFPKHANSTARLLTLDDKIASCPGILASPSPNLESRFRLSQKLTLALLQLHIAGWKHRQLSSSNIIFFRNEGDQWDDLSKPYISAWQCLSDDYRMQGDNTDIEMKSIRFWKGEDLKSLAVILMQIGLWEYPYNAYHRLSNSNLPGVSMDYRGPFSLQHVQSLYRVLGARLRAKMGSHYAKSV</sequence>
<dbReference type="OrthoDB" id="1911848at2759"/>
<evidence type="ECO:0000259" key="1">
    <source>
        <dbReference type="Pfam" id="PF24476"/>
    </source>
</evidence>
<gene>
    <name evidence="2" type="ORF">BO88DRAFT_430294</name>
</gene>
<dbReference type="InterPro" id="IPR011009">
    <property type="entry name" value="Kinase-like_dom_sf"/>
</dbReference>
<protein>
    <recommendedName>
        <fullName evidence="1">DUF7580 domain-containing protein</fullName>
    </recommendedName>
</protein>
<dbReference type="PANTHER" id="PTHR37542:SF3">
    <property type="entry name" value="PRION-INHIBITION AND PROPAGATION HELO DOMAIN-CONTAINING PROTEIN"/>
    <property type="match status" value="1"/>
</dbReference>
<organism evidence="2 3">
    <name type="scientific">Aspergillus vadensis (strain CBS 113365 / IMI 142717 / IBT 24658)</name>
    <dbReference type="NCBI Taxonomy" id="1448311"/>
    <lineage>
        <taxon>Eukaryota</taxon>
        <taxon>Fungi</taxon>
        <taxon>Dikarya</taxon>
        <taxon>Ascomycota</taxon>
        <taxon>Pezizomycotina</taxon>
        <taxon>Eurotiomycetes</taxon>
        <taxon>Eurotiomycetidae</taxon>
        <taxon>Eurotiales</taxon>
        <taxon>Aspergillaceae</taxon>
        <taxon>Aspergillus</taxon>
        <taxon>Aspergillus subgen. Circumdati</taxon>
    </lineage>
</organism>
<keyword evidence="3" id="KW-1185">Reference proteome</keyword>
<evidence type="ECO:0000313" key="2">
    <source>
        <dbReference type="EMBL" id="PYH63642.1"/>
    </source>
</evidence>
<dbReference type="InterPro" id="IPR056002">
    <property type="entry name" value="DUF7580"/>
</dbReference>
<reference evidence="2" key="1">
    <citation type="submission" date="2016-12" db="EMBL/GenBank/DDBJ databases">
        <title>The genomes of Aspergillus section Nigri reveals drivers in fungal speciation.</title>
        <authorList>
            <consortium name="DOE Joint Genome Institute"/>
            <person name="Vesth T.C."/>
            <person name="Nybo J."/>
            <person name="Theobald S."/>
            <person name="Brandl J."/>
            <person name="Frisvad J.C."/>
            <person name="Nielsen K.F."/>
            <person name="Lyhne E.K."/>
            <person name="Kogle M.E."/>
            <person name="Kuo A."/>
            <person name="Riley R."/>
            <person name="Clum A."/>
            <person name="Nolan M."/>
            <person name="Lipzen A."/>
            <person name="Salamov A."/>
            <person name="Henrissat B."/>
            <person name="Wiebenga A."/>
            <person name="De Vries R.P."/>
            <person name="Grigoriev I.V."/>
            <person name="Mortensen U.H."/>
            <person name="Andersen M.R."/>
            <person name="Baker S.E."/>
        </authorList>
    </citation>
    <scope>NUCLEOTIDE SEQUENCE [LARGE SCALE GENOMIC DNA]</scope>
    <source>
        <strain evidence="2">CBS 113365</strain>
    </source>
</reference>
<dbReference type="Proteomes" id="UP000248405">
    <property type="component" value="Unassembled WGS sequence"/>
</dbReference>
<dbReference type="AlphaFoldDB" id="A0A319C4A6"/>
<proteinExistence type="predicted"/>
<accession>A0A319C4A6</accession>
<feature type="domain" description="DUF7580" evidence="1">
    <location>
        <begin position="223"/>
        <end position="323"/>
    </location>
</feature>
<dbReference type="PANTHER" id="PTHR37542">
    <property type="entry name" value="HELO DOMAIN-CONTAINING PROTEIN-RELATED"/>
    <property type="match status" value="1"/>
</dbReference>
<dbReference type="SUPFAM" id="SSF56112">
    <property type="entry name" value="Protein kinase-like (PK-like)"/>
    <property type="match status" value="1"/>
</dbReference>